<dbReference type="AlphaFoldDB" id="A0A9J6QUC2"/>
<keyword evidence="3" id="KW-1185">Reference proteome</keyword>
<dbReference type="Gene3D" id="3.30.70.270">
    <property type="match status" value="1"/>
</dbReference>
<organism evidence="2 3">
    <name type="scientific">Hominibacterium faecale</name>
    <dbReference type="NCBI Taxonomy" id="2839743"/>
    <lineage>
        <taxon>Bacteria</taxon>
        <taxon>Bacillati</taxon>
        <taxon>Bacillota</taxon>
        <taxon>Clostridia</taxon>
        <taxon>Peptostreptococcales</taxon>
        <taxon>Anaerovoracaceae</taxon>
        <taxon>Hominibacterium</taxon>
    </lineage>
</organism>
<gene>
    <name evidence="2" type="ORF">OBO34_08900</name>
</gene>
<protein>
    <submittedName>
        <fullName evidence="2">GGDEF domain-containing protein</fullName>
    </submittedName>
</protein>
<name>A0A9J6QUC2_9FIRM</name>
<dbReference type="SMART" id="SM00267">
    <property type="entry name" value="GGDEF"/>
    <property type="match status" value="1"/>
</dbReference>
<evidence type="ECO:0000313" key="2">
    <source>
        <dbReference type="EMBL" id="MCU7378475.1"/>
    </source>
</evidence>
<dbReference type="InterPro" id="IPR050469">
    <property type="entry name" value="Diguanylate_Cyclase"/>
</dbReference>
<dbReference type="EMBL" id="JAOSHN010000003">
    <property type="protein sequence ID" value="MCU7378475.1"/>
    <property type="molecule type" value="Genomic_DNA"/>
</dbReference>
<dbReference type="InterPro" id="IPR029787">
    <property type="entry name" value="Nucleotide_cyclase"/>
</dbReference>
<proteinExistence type="predicted"/>
<sequence>MHDDVCRQACLLIQKIMSSYISGEPEKIRDVMEYISPDILVIGTGKHEFYQNLNALRAGLKKDQQEAEGINFIIENEWYEAKLITDDVCLVYGEFKACETNIEGKRMIIHMDTRITASLHCEPDGRMVVDSLHHSVPYLYQREGEYYPKTFADQAEEAMKRSAVLERDIQLDPMTGILNRKFMEKYVNRMLEHKTAGTLFLIDLDDFKKVNDIQGHQAGDKVLKQIAKVLQGLQTGSAAAGRMGGDEFMLFCPDLNKSDAEKTADQLIRQTGLALEEMELQPPQSCSVGLVSVDDADMTFEEAYGRADEALYKAKAQGKGRYCWYDFR</sequence>
<accession>A0A9J6QUC2</accession>
<dbReference type="SUPFAM" id="SSF55073">
    <property type="entry name" value="Nucleotide cyclase"/>
    <property type="match status" value="1"/>
</dbReference>
<dbReference type="PROSITE" id="PS50887">
    <property type="entry name" value="GGDEF"/>
    <property type="match status" value="1"/>
</dbReference>
<dbReference type="CDD" id="cd01949">
    <property type="entry name" value="GGDEF"/>
    <property type="match status" value="1"/>
</dbReference>
<dbReference type="NCBIfam" id="TIGR00254">
    <property type="entry name" value="GGDEF"/>
    <property type="match status" value="1"/>
</dbReference>
<dbReference type="GO" id="GO:0052621">
    <property type="term" value="F:diguanylate cyclase activity"/>
    <property type="evidence" value="ECO:0007669"/>
    <property type="project" value="TreeGrafter"/>
</dbReference>
<dbReference type="InterPro" id="IPR000160">
    <property type="entry name" value="GGDEF_dom"/>
</dbReference>
<evidence type="ECO:0000313" key="3">
    <source>
        <dbReference type="Proteomes" id="UP001065549"/>
    </source>
</evidence>
<dbReference type="RefSeq" id="WP_253019897.1">
    <property type="nucleotide sequence ID" value="NZ_JAOSHN010000003.1"/>
</dbReference>
<dbReference type="Proteomes" id="UP001065549">
    <property type="component" value="Unassembled WGS sequence"/>
</dbReference>
<dbReference type="PANTHER" id="PTHR45138:SF9">
    <property type="entry name" value="DIGUANYLATE CYCLASE DGCM-RELATED"/>
    <property type="match status" value="1"/>
</dbReference>
<comment type="caution">
    <text evidence="2">The sequence shown here is derived from an EMBL/GenBank/DDBJ whole genome shotgun (WGS) entry which is preliminary data.</text>
</comment>
<dbReference type="Pfam" id="PF00990">
    <property type="entry name" value="GGDEF"/>
    <property type="match status" value="1"/>
</dbReference>
<feature type="domain" description="GGDEF" evidence="1">
    <location>
        <begin position="195"/>
        <end position="327"/>
    </location>
</feature>
<evidence type="ECO:0000259" key="1">
    <source>
        <dbReference type="PROSITE" id="PS50887"/>
    </source>
</evidence>
<dbReference type="InterPro" id="IPR043128">
    <property type="entry name" value="Rev_trsase/Diguanyl_cyclase"/>
</dbReference>
<dbReference type="PANTHER" id="PTHR45138">
    <property type="entry name" value="REGULATORY COMPONENTS OF SENSORY TRANSDUCTION SYSTEM"/>
    <property type="match status" value="1"/>
</dbReference>
<reference evidence="2" key="1">
    <citation type="submission" date="2022-09" db="EMBL/GenBank/DDBJ databases">
        <title>Culturomic study of gut microbiota in children with autism spectrum disorder.</title>
        <authorList>
            <person name="Efimov B.A."/>
            <person name="Chaplin A.V."/>
            <person name="Sokolova S.R."/>
            <person name="Pikina A.P."/>
            <person name="Korzhanova M."/>
            <person name="Belova V."/>
            <person name="Korostin D."/>
        </authorList>
    </citation>
    <scope>NUCLEOTIDE SEQUENCE</scope>
    <source>
        <strain evidence="2">ASD5510</strain>
    </source>
</reference>